<sequence>MEYYKGTEDGSFRRKKKIKFNPLLCCLNLIYHTGLVICLATILYWVIENQNNLQSLKHGQDYQIEIINKVNDYIMYDLKPRIIIMDRVLAYQLPTAIVKAFEISHTDLRETLEGVVVDLAKLTEVYRALLGFDQDWGLEKNAQRLKCSWSPYSFEQEAVLGNQEYKDYVKHVNASIEHIKSVYGDFADVRSNIGNLFAKITNYINENLGQNYTVTRFDQYFNNLTANINKSINDIEDQTIRRITDISIKLFKMRNKYLQLYVSKKGIKVTKIIGGESIHTDELYKNILEDDLLTNVNRNHIIDQNKRKIKGERSDGRRDRVKNKSAKPTLITTNLNSQHSTPPFKDGNQKKSKGKKGRRKSRSSTEVEISRWSGDNSFQNKVKLDLHNKLIEYLLNKGRRFDILYTSPNQTISDYRHKLMKVNNELKLAANITSDNPFYKLASGSRPRRIMQGAEERLRRMKRFPFIPHLAAYSLPGSTKRAKVKDKNSQSRENENSYNIHPEIIEYRDKTLSKGFGSNSRKDKSDGVTSIMEEMLVGCYHSMIPGYINYLCPLGNHNDQC</sequence>
<reference evidence="3 4" key="1">
    <citation type="journal article" date="2018" name="Sci. Rep.">
        <title>Isolation and characterization of novel bat paramyxovirus B16-40 potentially belonging to the proposed genus Shaanvirus.</title>
        <authorList>
            <person name="Noh J.Y."/>
            <person name="Jeong D.G."/>
            <person name="Yoon S.W."/>
            <person name="Kim J.H."/>
            <person name="Choi Y.G."/>
            <person name="Kang S.Y."/>
            <person name="Kim H.K."/>
        </authorList>
    </citation>
    <scope>NUCLEOTIDE SEQUENCE [LARGE SCALE GENOMIC DNA]</scope>
    <source>
        <strain evidence="3">Bat-ParaV/B16-40</strain>
    </source>
</reference>
<accession>A0A346NTM5</accession>
<feature type="compositionally biased region" description="Basic and acidic residues" evidence="1">
    <location>
        <begin position="485"/>
        <end position="495"/>
    </location>
</feature>
<feature type="compositionally biased region" description="Polar residues" evidence="1">
    <location>
        <begin position="330"/>
        <end position="341"/>
    </location>
</feature>
<name>A0A346NTM5_9MONO</name>
<keyword evidence="2 3" id="KW-0812">Transmembrane</keyword>
<organism evidence="3 4">
    <name type="scientific">Shaan virus</name>
    <dbReference type="NCBI Taxonomy" id="2848072"/>
    <lineage>
        <taxon>Viruses</taxon>
        <taxon>Riboviria</taxon>
        <taxon>Orthornavirae</taxon>
        <taxon>Negarnaviricota</taxon>
        <taxon>Haploviricotina</taxon>
        <taxon>Monjiviricetes</taxon>
        <taxon>Mononegavirales</taxon>
        <taxon>Paramyxoviridae</taxon>
        <taxon>Orthoparamyxovirinae</taxon>
        <taxon>Parajeilongvirus</taxon>
        <taxon>Parajeilongvirus miniopteri</taxon>
        <taxon>Jeilongvirus miniopteri</taxon>
    </lineage>
</organism>
<keyword evidence="4" id="KW-1185">Reference proteome</keyword>
<protein>
    <submittedName>
        <fullName evidence="3">Transmembrane protein</fullName>
    </submittedName>
</protein>
<feature type="region of interest" description="Disordered" evidence="1">
    <location>
        <begin position="478"/>
        <end position="500"/>
    </location>
</feature>
<evidence type="ECO:0000256" key="2">
    <source>
        <dbReference type="SAM" id="Phobius"/>
    </source>
</evidence>
<keyword evidence="2" id="KW-1133">Transmembrane helix</keyword>
<proteinExistence type="predicted"/>
<gene>
    <name evidence="3" type="primary">TM</name>
</gene>
<dbReference type="Proteomes" id="UP000502241">
    <property type="component" value="Segment"/>
</dbReference>
<feature type="compositionally biased region" description="Basic residues" evidence="1">
    <location>
        <begin position="350"/>
        <end position="362"/>
    </location>
</feature>
<evidence type="ECO:0000313" key="3">
    <source>
        <dbReference type="EMBL" id="AXR70618.1"/>
    </source>
</evidence>
<evidence type="ECO:0000313" key="4">
    <source>
        <dbReference type="Proteomes" id="UP000502241"/>
    </source>
</evidence>
<feature type="transmembrane region" description="Helical" evidence="2">
    <location>
        <begin position="20"/>
        <end position="47"/>
    </location>
</feature>
<feature type="region of interest" description="Disordered" evidence="1">
    <location>
        <begin position="310"/>
        <end position="368"/>
    </location>
</feature>
<evidence type="ECO:0000256" key="1">
    <source>
        <dbReference type="SAM" id="MobiDB-lite"/>
    </source>
</evidence>
<dbReference type="EMBL" id="MG230624">
    <property type="protein sequence ID" value="AXR70618.1"/>
    <property type="molecule type" value="Viral_cRNA"/>
</dbReference>
<keyword evidence="2" id="KW-0472">Membrane</keyword>